<dbReference type="GO" id="GO:0006355">
    <property type="term" value="P:regulation of DNA-templated transcription"/>
    <property type="evidence" value="ECO:0007669"/>
    <property type="project" value="InterPro"/>
</dbReference>
<reference evidence="6 7" key="1">
    <citation type="submission" date="2019-03" db="EMBL/GenBank/DDBJ databases">
        <title>Draft genome sequences of novel Actinobacteria.</title>
        <authorList>
            <person name="Sahin N."/>
            <person name="Ay H."/>
            <person name="Saygin H."/>
        </authorList>
    </citation>
    <scope>NUCLEOTIDE SEQUENCE [LARGE SCALE GENOMIC DNA]</scope>
    <source>
        <strain evidence="6 7">KC310</strain>
    </source>
</reference>
<dbReference type="CDD" id="cd00383">
    <property type="entry name" value="trans_reg_C"/>
    <property type="match status" value="1"/>
</dbReference>
<dbReference type="Gene3D" id="6.10.250.690">
    <property type="match status" value="1"/>
</dbReference>
<evidence type="ECO:0000256" key="3">
    <source>
        <dbReference type="PROSITE-ProRule" id="PRU01091"/>
    </source>
</evidence>
<dbReference type="PANTHER" id="PTHR48111">
    <property type="entry name" value="REGULATOR OF RPOS"/>
    <property type="match status" value="1"/>
</dbReference>
<organism evidence="6 7">
    <name type="scientific">Nonomuraea deserti</name>
    <dbReference type="NCBI Taxonomy" id="1848322"/>
    <lineage>
        <taxon>Bacteria</taxon>
        <taxon>Bacillati</taxon>
        <taxon>Actinomycetota</taxon>
        <taxon>Actinomycetes</taxon>
        <taxon>Streptosporangiales</taxon>
        <taxon>Streptosporangiaceae</taxon>
        <taxon>Nonomuraea</taxon>
    </lineage>
</organism>
<evidence type="ECO:0000256" key="1">
    <source>
        <dbReference type="ARBA" id="ARBA00023125"/>
    </source>
</evidence>
<feature type="domain" description="OmpR/PhoB-type" evidence="5">
    <location>
        <begin position="124"/>
        <end position="219"/>
    </location>
</feature>
<dbReference type="Gene3D" id="3.40.50.2300">
    <property type="match status" value="1"/>
</dbReference>
<dbReference type="Pfam" id="PF00072">
    <property type="entry name" value="Response_reg"/>
    <property type="match status" value="1"/>
</dbReference>
<dbReference type="PROSITE" id="PS50110">
    <property type="entry name" value="RESPONSE_REGULATORY"/>
    <property type="match status" value="1"/>
</dbReference>
<dbReference type="SMART" id="SM00448">
    <property type="entry name" value="REC"/>
    <property type="match status" value="1"/>
</dbReference>
<dbReference type="InterPro" id="IPR001789">
    <property type="entry name" value="Sig_transdc_resp-reg_receiver"/>
</dbReference>
<evidence type="ECO:0000259" key="4">
    <source>
        <dbReference type="PROSITE" id="PS50110"/>
    </source>
</evidence>
<dbReference type="InterPro" id="IPR011006">
    <property type="entry name" value="CheY-like_superfamily"/>
</dbReference>
<gene>
    <name evidence="6" type="ORF">E1292_22730</name>
</gene>
<dbReference type="Pfam" id="PF00486">
    <property type="entry name" value="Trans_reg_C"/>
    <property type="match status" value="1"/>
</dbReference>
<comment type="caution">
    <text evidence="6">The sequence shown here is derived from an EMBL/GenBank/DDBJ whole genome shotgun (WGS) entry which is preliminary data.</text>
</comment>
<dbReference type="InterPro" id="IPR036388">
    <property type="entry name" value="WH-like_DNA-bd_sf"/>
</dbReference>
<evidence type="ECO:0000313" key="7">
    <source>
        <dbReference type="Proteomes" id="UP000295258"/>
    </source>
</evidence>
<dbReference type="AlphaFoldDB" id="A0A4R4VC32"/>
<dbReference type="InterPro" id="IPR001867">
    <property type="entry name" value="OmpR/PhoB-type_DNA-bd"/>
</dbReference>
<feature type="domain" description="Response regulatory" evidence="4">
    <location>
        <begin position="2"/>
        <end position="116"/>
    </location>
</feature>
<keyword evidence="2" id="KW-0597">Phosphoprotein</keyword>
<keyword evidence="7" id="KW-1185">Reference proteome</keyword>
<dbReference type="SUPFAM" id="SSF52172">
    <property type="entry name" value="CheY-like"/>
    <property type="match status" value="1"/>
</dbReference>
<keyword evidence="1 3" id="KW-0238">DNA-binding</keyword>
<evidence type="ECO:0000256" key="2">
    <source>
        <dbReference type="PROSITE-ProRule" id="PRU00169"/>
    </source>
</evidence>
<dbReference type="PROSITE" id="PS51755">
    <property type="entry name" value="OMPR_PHOB"/>
    <property type="match status" value="1"/>
</dbReference>
<accession>A0A4R4VC32</accession>
<dbReference type="SMART" id="SM00862">
    <property type="entry name" value="Trans_reg_C"/>
    <property type="match status" value="1"/>
</dbReference>
<dbReference type="GO" id="GO:0000976">
    <property type="term" value="F:transcription cis-regulatory region binding"/>
    <property type="evidence" value="ECO:0007669"/>
    <property type="project" value="TreeGrafter"/>
</dbReference>
<dbReference type="Proteomes" id="UP000295258">
    <property type="component" value="Unassembled WGS sequence"/>
</dbReference>
<name>A0A4R4VC32_9ACTN</name>
<protein>
    <submittedName>
        <fullName evidence="6">Response regulator transcription factor</fullName>
    </submittedName>
</protein>
<evidence type="ECO:0000259" key="5">
    <source>
        <dbReference type="PROSITE" id="PS51755"/>
    </source>
</evidence>
<dbReference type="GO" id="GO:0032993">
    <property type="term" value="C:protein-DNA complex"/>
    <property type="evidence" value="ECO:0007669"/>
    <property type="project" value="TreeGrafter"/>
</dbReference>
<proteinExistence type="predicted"/>
<feature type="modified residue" description="4-aspartylphosphate" evidence="2">
    <location>
        <position position="51"/>
    </location>
</feature>
<dbReference type="RefSeq" id="WP_132597240.1">
    <property type="nucleotide sequence ID" value="NZ_SMKO01000061.1"/>
</dbReference>
<dbReference type="Gene3D" id="1.10.10.10">
    <property type="entry name" value="Winged helix-like DNA-binding domain superfamily/Winged helix DNA-binding domain"/>
    <property type="match status" value="1"/>
</dbReference>
<evidence type="ECO:0000313" key="6">
    <source>
        <dbReference type="EMBL" id="TDD02762.1"/>
    </source>
</evidence>
<feature type="DNA-binding region" description="OmpR/PhoB-type" evidence="3">
    <location>
        <begin position="124"/>
        <end position="219"/>
    </location>
</feature>
<dbReference type="InterPro" id="IPR039420">
    <property type="entry name" value="WalR-like"/>
</dbReference>
<dbReference type="GO" id="GO:0005829">
    <property type="term" value="C:cytosol"/>
    <property type="evidence" value="ECO:0007669"/>
    <property type="project" value="TreeGrafter"/>
</dbReference>
<dbReference type="GO" id="GO:0000156">
    <property type="term" value="F:phosphorelay response regulator activity"/>
    <property type="evidence" value="ECO:0007669"/>
    <property type="project" value="TreeGrafter"/>
</dbReference>
<dbReference type="PANTHER" id="PTHR48111:SF36">
    <property type="entry name" value="TRANSCRIPTIONAL REGULATORY PROTEIN CUTR"/>
    <property type="match status" value="1"/>
</dbReference>
<dbReference type="EMBL" id="SMKO01000061">
    <property type="protein sequence ID" value="TDD02762.1"/>
    <property type="molecule type" value="Genomic_DNA"/>
</dbReference>
<sequence length="220" mass="23715">MRVLVVEDQADLVEILLEGLRAEGMAVDAAFGGASALEQLAVNRYDVVVLDRDLPDVHGDQVCTELVAGGAHPRVLMLTAAGTLGDRVEGLGLGADDYLAKPFAFAELVARIRALARRSNPALPPVLAYDDLTVDTARRVATRALRPLDLTLKEFGVLEVLLGARGAVVTSEELLERVWDAHTDPFTNTVRVTMMRLRRKLGEPGVIDTVPGAGYRIGRP</sequence>